<dbReference type="PROSITE" id="PS51318">
    <property type="entry name" value="TAT"/>
    <property type="match status" value="1"/>
</dbReference>
<reference evidence="7" key="1">
    <citation type="journal article" date="2010" name="Stand. Genomic Sci.">
        <title>Complete genome sequence of 'Thermobaculum terrenum' type strain (YNP1).</title>
        <authorList>
            <person name="Kiss H."/>
            <person name="Cleland D."/>
            <person name="Lapidus A."/>
            <person name="Lucas S."/>
            <person name="Glavina Del Rio T."/>
            <person name="Nolan M."/>
            <person name="Tice H."/>
            <person name="Han C."/>
            <person name="Goodwin L."/>
            <person name="Pitluck S."/>
            <person name="Liolios K."/>
            <person name="Ivanova N."/>
            <person name="Mavromatis K."/>
            <person name="Ovchinnikova G."/>
            <person name="Pati A."/>
            <person name="Chen A."/>
            <person name="Palaniappan K."/>
            <person name="Land M."/>
            <person name="Hauser L."/>
            <person name="Chang Y."/>
            <person name="Jeffries C."/>
            <person name="Lu M."/>
            <person name="Brettin T."/>
            <person name="Detter J."/>
            <person name="Goker M."/>
            <person name="Tindall B."/>
            <person name="Beck B."/>
            <person name="McDermott T."/>
            <person name="Woyke T."/>
            <person name="Bristow J."/>
            <person name="Eisen J."/>
            <person name="Markowitz V."/>
            <person name="Hugenholtz P."/>
            <person name="Kyrpides N."/>
            <person name="Klenk H."/>
            <person name="Cheng J."/>
        </authorList>
    </citation>
    <scope>NUCLEOTIDE SEQUENCE [LARGE SCALE GENOMIC DNA]</scope>
    <source>
        <strain evidence="7">ATCC BAA-798 / YNP1</strain>
    </source>
</reference>
<dbReference type="Pfam" id="PF01547">
    <property type="entry name" value="SBP_bac_1"/>
    <property type="match status" value="1"/>
</dbReference>
<dbReference type="InterPro" id="IPR006311">
    <property type="entry name" value="TAT_signal"/>
</dbReference>
<accession>D1CI42</accession>
<dbReference type="GO" id="GO:0030313">
    <property type="term" value="C:cell envelope"/>
    <property type="evidence" value="ECO:0007669"/>
    <property type="project" value="UniProtKB-SubCell"/>
</dbReference>
<gene>
    <name evidence="6" type="ordered locus">Tter_2524</name>
</gene>
<dbReference type="RefSeq" id="WP_012876444.1">
    <property type="nucleotide sequence ID" value="NC_013526.1"/>
</dbReference>
<dbReference type="eggNOG" id="COG1653">
    <property type="taxonomic scope" value="Bacteria"/>
</dbReference>
<dbReference type="Gene3D" id="3.40.190.10">
    <property type="entry name" value="Periplasmic binding protein-like II"/>
    <property type="match status" value="1"/>
</dbReference>
<evidence type="ECO:0000256" key="5">
    <source>
        <dbReference type="SAM" id="MobiDB-lite"/>
    </source>
</evidence>
<dbReference type="SUPFAM" id="SSF53850">
    <property type="entry name" value="Periplasmic binding protein-like II"/>
    <property type="match status" value="1"/>
</dbReference>
<evidence type="ECO:0000313" key="6">
    <source>
        <dbReference type="EMBL" id="ACZ43413.1"/>
    </source>
</evidence>
<dbReference type="STRING" id="525904.Tter_2524"/>
<proteinExistence type="inferred from homology"/>
<comment type="subcellular location">
    <subcellularLocation>
        <location evidence="1">Cell envelope</location>
    </subcellularLocation>
</comment>
<dbReference type="PROSITE" id="PS51257">
    <property type="entry name" value="PROKAR_LIPOPROTEIN"/>
    <property type="match status" value="1"/>
</dbReference>
<keyword evidence="7" id="KW-1185">Reference proteome</keyword>
<keyword evidence="4" id="KW-0732">Signal</keyword>
<sequence length="483" mass="53641">MSGSRVSRRRFLRVLGATAVVGSLYACGRGPTPGGSPAPTPSIRPAPTVPTTPISVFPTAVPTAAASAAPTAPVSGGRVTGEIEFSYYNWGPASIQYFKEMAAAFMKEYPGTRIRLTLPPGDQYTTKLKILLATGTGPDIITTTDITYKLFKEGRLLDLTARVEADPILLDGSKFIQAGWDIYRFGTGHIYGLYSGADTHLLYYNRDLFDKAGVKYPGADWTWDDFVDAAKELTLRKGEKVVQFGTALGILVAYWGWANLVWMEGGDIVDRRPFYSRLTLNNLPVLKVLQFIQDLMYKYKVAPTPEQASALGEAGSFESGKVAMLLDGGWSIQSRKAIKAFRWDVQMMPRGPKGFIGAFWPGTPMQINARTRNPDLCWEFVRWFAASKEAQTLIAKQLIQVPARLDVAFSSVFLRQPGMPPHGDVWVKSLERARPADIQHPNQQEMMDKVWNPNWDKFIRNRMTPQEFAVTVERDGNKVLQSG</sequence>
<dbReference type="KEGG" id="ttr:Tter_2524"/>
<dbReference type="InterPro" id="IPR050490">
    <property type="entry name" value="Bact_solute-bd_prot1"/>
</dbReference>
<dbReference type="InterPro" id="IPR006059">
    <property type="entry name" value="SBP"/>
</dbReference>
<protein>
    <submittedName>
        <fullName evidence="6">Extracellular solute-binding protein family 1</fullName>
    </submittedName>
</protein>
<feature type="region of interest" description="Disordered" evidence="5">
    <location>
        <begin position="30"/>
        <end position="51"/>
    </location>
</feature>
<feature type="compositionally biased region" description="Pro residues" evidence="5">
    <location>
        <begin position="34"/>
        <end position="50"/>
    </location>
</feature>
<evidence type="ECO:0000256" key="3">
    <source>
        <dbReference type="ARBA" id="ARBA00022448"/>
    </source>
</evidence>
<evidence type="ECO:0000313" key="7">
    <source>
        <dbReference type="Proteomes" id="UP000000323"/>
    </source>
</evidence>
<dbReference type="Proteomes" id="UP000000323">
    <property type="component" value="Chromosome 2"/>
</dbReference>
<keyword evidence="3" id="KW-0813">Transport</keyword>
<dbReference type="AlphaFoldDB" id="D1CI42"/>
<comment type="similarity">
    <text evidence="2">Belongs to the bacterial solute-binding protein 1 family.</text>
</comment>
<dbReference type="HOGENOM" id="CLU_031285_10_5_0"/>
<organism evidence="6 7">
    <name type="scientific">Thermobaculum terrenum (strain ATCC BAA-798 / CCMEE 7001 / YNP1)</name>
    <dbReference type="NCBI Taxonomy" id="525904"/>
    <lineage>
        <taxon>Bacteria</taxon>
        <taxon>Bacillati</taxon>
        <taxon>Chloroflexota</taxon>
        <taxon>Chloroflexia</taxon>
        <taxon>Candidatus Thermobaculales</taxon>
        <taxon>Candidatus Thermobaculaceae</taxon>
        <taxon>Thermobaculum</taxon>
    </lineage>
</organism>
<evidence type="ECO:0000256" key="1">
    <source>
        <dbReference type="ARBA" id="ARBA00004196"/>
    </source>
</evidence>
<dbReference type="CDD" id="cd13585">
    <property type="entry name" value="PBP2_TMBP_like"/>
    <property type="match status" value="1"/>
</dbReference>
<dbReference type="PANTHER" id="PTHR43649:SF31">
    <property type="entry name" value="SN-GLYCEROL-3-PHOSPHATE-BINDING PERIPLASMIC PROTEIN UGPB"/>
    <property type="match status" value="1"/>
</dbReference>
<name>D1CI42_THET1</name>
<dbReference type="PANTHER" id="PTHR43649">
    <property type="entry name" value="ARABINOSE-BINDING PROTEIN-RELATED"/>
    <property type="match status" value="1"/>
</dbReference>
<evidence type="ECO:0000256" key="2">
    <source>
        <dbReference type="ARBA" id="ARBA00008520"/>
    </source>
</evidence>
<dbReference type="EMBL" id="CP001826">
    <property type="protein sequence ID" value="ACZ43413.1"/>
    <property type="molecule type" value="Genomic_DNA"/>
</dbReference>
<evidence type="ECO:0000256" key="4">
    <source>
        <dbReference type="ARBA" id="ARBA00022729"/>
    </source>
</evidence>